<comment type="cofactor">
    <cofactor evidence="7">
        <name>[4Fe-4S] cluster</name>
        <dbReference type="ChEBI" id="CHEBI:49883"/>
    </cofactor>
    <text evidence="7">Binds 1 [4Fe-4S] cluster.</text>
</comment>
<dbReference type="InterPro" id="IPR058578">
    <property type="entry name" value="IspG_TIM"/>
</dbReference>
<evidence type="ECO:0000256" key="4">
    <source>
        <dbReference type="ARBA" id="ARBA00023004"/>
    </source>
</evidence>
<dbReference type="NCBIfam" id="NF001540">
    <property type="entry name" value="PRK00366.1"/>
    <property type="match status" value="1"/>
</dbReference>
<dbReference type="InterPro" id="IPR058579">
    <property type="entry name" value="IspG_C"/>
</dbReference>
<dbReference type="UniPathway" id="UPA00056">
    <property type="reaction ID" value="UER00096"/>
</dbReference>
<feature type="binding site" evidence="7">
    <location>
        <position position="266"/>
    </location>
    <ligand>
        <name>[4Fe-4S] cluster</name>
        <dbReference type="ChEBI" id="CHEBI:49883"/>
    </ligand>
</feature>
<dbReference type="EMBL" id="FNIN01000001">
    <property type="protein sequence ID" value="SDN34436.1"/>
    <property type="molecule type" value="Genomic_DNA"/>
</dbReference>
<keyword evidence="6 7" id="KW-0414">Isoprene biosynthesis</keyword>
<dbReference type="InterPro" id="IPR016425">
    <property type="entry name" value="IspG_bac"/>
</dbReference>
<dbReference type="InterPro" id="IPR036849">
    <property type="entry name" value="Enolase-like_C_sf"/>
</dbReference>
<evidence type="ECO:0000259" key="9">
    <source>
        <dbReference type="Pfam" id="PF26540"/>
    </source>
</evidence>
<evidence type="ECO:0000256" key="2">
    <source>
        <dbReference type="ARBA" id="ARBA00022723"/>
    </source>
</evidence>
<keyword evidence="2 7" id="KW-0479">Metal-binding</keyword>
<comment type="function">
    <text evidence="7">Converts 2C-methyl-D-erythritol 2,4-cyclodiphosphate (ME-2,4cPP) into 1-hydroxy-2-methyl-2-(E)-butenyl 4-diphosphate.</text>
</comment>
<feature type="binding site" evidence="7">
    <location>
        <position position="305"/>
    </location>
    <ligand>
        <name>[4Fe-4S] cluster</name>
        <dbReference type="ChEBI" id="CHEBI:49883"/>
    </ligand>
</feature>
<feature type="binding site" evidence="7">
    <location>
        <position position="263"/>
    </location>
    <ligand>
        <name>[4Fe-4S] cluster</name>
        <dbReference type="ChEBI" id="CHEBI:49883"/>
    </ligand>
</feature>
<keyword evidence="1 7" id="KW-0004">4Fe-4S</keyword>
<reference evidence="10 11" key="1">
    <citation type="submission" date="2016-10" db="EMBL/GenBank/DDBJ databases">
        <authorList>
            <person name="de Groot N.N."/>
        </authorList>
    </citation>
    <scope>NUCLEOTIDE SEQUENCE [LARGE SCALE GENOMIC DNA]</scope>
    <source>
        <strain evidence="10 11">DSM 15269</strain>
    </source>
</reference>
<dbReference type="Pfam" id="PF26540">
    <property type="entry name" value="GcpE_C"/>
    <property type="match status" value="1"/>
</dbReference>
<dbReference type="SUPFAM" id="SSF51604">
    <property type="entry name" value="Enolase C-terminal domain-like"/>
    <property type="match status" value="1"/>
</dbReference>
<feature type="domain" description="IspG C-terminal" evidence="9">
    <location>
        <begin position="259"/>
        <end position="347"/>
    </location>
</feature>
<comment type="catalytic activity">
    <reaction evidence="7">
        <text>(2E)-4-hydroxy-3-methylbut-2-enyl diphosphate + oxidized [flavodoxin] + H2O + 2 H(+) = 2-C-methyl-D-erythritol 2,4-cyclic diphosphate + reduced [flavodoxin]</text>
        <dbReference type="Rhea" id="RHEA:43604"/>
        <dbReference type="Rhea" id="RHEA-COMP:10622"/>
        <dbReference type="Rhea" id="RHEA-COMP:10623"/>
        <dbReference type="ChEBI" id="CHEBI:15377"/>
        <dbReference type="ChEBI" id="CHEBI:15378"/>
        <dbReference type="ChEBI" id="CHEBI:57618"/>
        <dbReference type="ChEBI" id="CHEBI:58210"/>
        <dbReference type="ChEBI" id="CHEBI:58483"/>
        <dbReference type="ChEBI" id="CHEBI:128753"/>
        <dbReference type="EC" id="1.17.7.3"/>
    </reaction>
</comment>
<dbReference type="Pfam" id="PF04551">
    <property type="entry name" value="GcpE"/>
    <property type="match status" value="1"/>
</dbReference>
<dbReference type="GO" id="GO:0141197">
    <property type="term" value="F:4-hydroxy-3-methylbut-2-enyl-diphosphate synthase activity (flavodoxin)"/>
    <property type="evidence" value="ECO:0007669"/>
    <property type="project" value="UniProtKB-EC"/>
</dbReference>
<evidence type="ECO:0000313" key="11">
    <source>
        <dbReference type="Proteomes" id="UP000199602"/>
    </source>
</evidence>
<dbReference type="GO" id="GO:0019288">
    <property type="term" value="P:isopentenyl diphosphate biosynthetic process, methylerythritol 4-phosphate pathway"/>
    <property type="evidence" value="ECO:0007669"/>
    <property type="project" value="UniProtKB-UniRule"/>
</dbReference>
<dbReference type="SUPFAM" id="SSF56014">
    <property type="entry name" value="Nitrite and sulphite reductase 4Fe-4S domain-like"/>
    <property type="match status" value="1"/>
</dbReference>
<keyword evidence="11" id="KW-1185">Reference proteome</keyword>
<dbReference type="Proteomes" id="UP000199602">
    <property type="component" value="Unassembled WGS sequence"/>
</dbReference>
<evidence type="ECO:0000256" key="5">
    <source>
        <dbReference type="ARBA" id="ARBA00023014"/>
    </source>
</evidence>
<dbReference type="HAMAP" id="MF_00159">
    <property type="entry name" value="IspG"/>
    <property type="match status" value="1"/>
</dbReference>
<dbReference type="InterPro" id="IPR045854">
    <property type="entry name" value="NO2/SO3_Rdtase_4Fe4S_sf"/>
</dbReference>
<dbReference type="Gene3D" id="3.30.413.10">
    <property type="entry name" value="Sulfite Reductase Hemoprotein, domain 1"/>
    <property type="match status" value="1"/>
</dbReference>
<dbReference type="GO" id="GO:0046429">
    <property type="term" value="F:4-hydroxy-3-methylbut-2-en-1-yl diphosphate synthase activity (ferredoxin)"/>
    <property type="evidence" value="ECO:0007669"/>
    <property type="project" value="UniProtKB-UniRule"/>
</dbReference>
<evidence type="ECO:0000256" key="7">
    <source>
        <dbReference type="HAMAP-Rule" id="MF_00159"/>
    </source>
</evidence>
<dbReference type="AlphaFoldDB" id="A0A1H0ANG6"/>
<feature type="binding site" evidence="7">
    <location>
        <position position="298"/>
    </location>
    <ligand>
        <name>[4Fe-4S] cluster</name>
        <dbReference type="ChEBI" id="CHEBI:49883"/>
    </ligand>
</feature>
<keyword evidence="3 7" id="KW-0560">Oxidoreductase</keyword>
<keyword evidence="4 7" id="KW-0408">Iron</keyword>
<proteinExistence type="inferred from homology"/>
<dbReference type="InterPro" id="IPR011005">
    <property type="entry name" value="Dihydropteroate_synth-like_sf"/>
</dbReference>
<organism evidence="10 11">
    <name type="scientific">Desulfonauticus submarinus</name>
    <dbReference type="NCBI Taxonomy" id="206665"/>
    <lineage>
        <taxon>Bacteria</taxon>
        <taxon>Pseudomonadati</taxon>
        <taxon>Thermodesulfobacteriota</taxon>
        <taxon>Desulfovibrionia</taxon>
        <taxon>Desulfovibrionales</taxon>
        <taxon>Desulfonauticaceae</taxon>
        <taxon>Desulfonauticus</taxon>
    </lineage>
</organism>
<dbReference type="GO" id="GO:0016114">
    <property type="term" value="P:terpenoid biosynthetic process"/>
    <property type="evidence" value="ECO:0007669"/>
    <property type="project" value="InterPro"/>
</dbReference>
<sequence length="360" mass="39427">MRHKTKEIFIGNVGIGGNNPIRIQSMTNTDTRDVNSTVEQIKRLENVGCEIVRVAVLDEQAAKSISKIKNKINIPLVADIHFDYRLALISIKEGVDGLRINPGNIGSEDKVDLVVREALEYNVPIRIGVNGGSLEKDLLLKYNGVTPEAMVESALKHVRMLEQRDFFDIKISLKCSSVLKTIKAYQLLAKKVYYPLHIGITEAGTFMRGTVKSSVGLGILLFNGLGDTLRVSLTDDPVKEVQVAWEILRSLELRQRGPEIISCPTCGRTEIDLIALANKVEDALKDIQDVFSVAVMGCVVNGPGEAKDADIGLAGGRDCGVIFVKGKIKKKIKGEKNLLSAFLEEVDSFLKSKKGGDNVK</sequence>
<evidence type="ECO:0000259" key="8">
    <source>
        <dbReference type="Pfam" id="PF04551"/>
    </source>
</evidence>
<dbReference type="Gene3D" id="3.20.20.20">
    <property type="entry name" value="Dihydropteroate synthase-like"/>
    <property type="match status" value="1"/>
</dbReference>
<dbReference type="RefSeq" id="WP_092062779.1">
    <property type="nucleotide sequence ID" value="NZ_FNIN01000001.1"/>
</dbReference>
<dbReference type="PANTHER" id="PTHR30454:SF0">
    <property type="entry name" value="4-HYDROXY-3-METHYLBUT-2-EN-1-YL DIPHOSPHATE SYNTHASE (FERREDOXIN), CHLOROPLASTIC"/>
    <property type="match status" value="1"/>
</dbReference>
<protein>
    <recommendedName>
        <fullName evidence="7">4-hydroxy-3-methylbut-2-en-1-yl diphosphate synthase (flavodoxin)</fullName>
        <ecNumber evidence="7">1.17.7.3</ecNumber>
    </recommendedName>
    <alternativeName>
        <fullName evidence="7">1-hydroxy-2-methyl-2-(E)-butenyl 4-diphosphate synthase</fullName>
    </alternativeName>
</protein>
<gene>
    <name evidence="7" type="primary">ispG</name>
    <name evidence="10" type="ORF">SAMN04488516_101468</name>
</gene>
<dbReference type="GO" id="GO:0005506">
    <property type="term" value="F:iron ion binding"/>
    <property type="evidence" value="ECO:0007669"/>
    <property type="project" value="InterPro"/>
</dbReference>
<dbReference type="FunFam" id="3.20.20.20:FF:000001">
    <property type="entry name" value="4-hydroxy-3-methylbut-2-en-1-yl diphosphate synthase (flavodoxin)"/>
    <property type="match status" value="1"/>
</dbReference>
<evidence type="ECO:0000256" key="6">
    <source>
        <dbReference type="ARBA" id="ARBA00023229"/>
    </source>
</evidence>
<evidence type="ECO:0000313" key="10">
    <source>
        <dbReference type="EMBL" id="SDN34436.1"/>
    </source>
</evidence>
<evidence type="ECO:0000256" key="3">
    <source>
        <dbReference type="ARBA" id="ARBA00023002"/>
    </source>
</evidence>
<dbReference type="PANTHER" id="PTHR30454">
    <property type="entry name" value="4-HYDROXY-3-METHYLBUT-2-EN-1-YL DIPHOSPHATE SYNTHASE"/>
    <property type="match status" value="1"/>
</dbReference>
<dbReference type="PIRSF" id="PIRSF004640">
    <property type="entry name" value="IspG"/>
    <property type="match status" value="1"/>
</dbReference>
<dbReference type="InterPro" id="IPR004588">
    <property type="entry name" value="IspG_bac-typ"/>
</dbReference>
<dbReference type="GO" id="GO:0051539">
    <property type="term" value="F:4 iron, 4 sulfur cluster binding"/>
    <property type="evidence" value="ECO:0007669"/>
    <property type="project" value="UniProtKB-UniRule"/>
</dbReference>
<dbReference type="NCBIfam" id="TIGR00612">
    <property type="entry name" value="ispG_gcpE"/>
    <property type="match status" value="1"/>
</dbReference>
<name>A0A1H0ANG6_9BACT</name>
<comment type="similarity">
    <text evidence="7">Belongs to the IspG family.</text>
</comment>
<keyword evidence="5 7" id="KW-0411">Iron-sulfur</keyword>
<dbReference type="STRING" id="206665.SAMN04488516_101468"/>
<accession>A0A1H0ANG6</accession>
<dbReference type="EC" id="1.17.7.3" evidence="7"/>
<comment type="pathway">
    <text evidence="7">Isoprenoid biosynthesis; isopentenyl diphosphate biosynthesis via DXP pathway; isopentenyl diphosphate from 1-deoxy-D-xylulose 5-phosphate: step 5/6.</text>
</comment>
<dbReference type="OrthoDB" id="9803214at2"/>
<feature type="domain" description="IspG TIM-barrel" evidence="8">
    <location>
        <begin position="5"/>
        <end position="245"/>
    </location>
</feature>
<evidence type="ECO:0000256" key="1">
    <source>
        <dbReference type="ARBA" id="ARBA00022485"/>
    </source>
</evidence>